<evidence type="ECO:0000256" key="7">
    <source>
        <dbReference type="ARBA" id="ARBA00023170"/>
    </source>
</evidence>
<gene>
    <name evidence="12" type="ORF">DGYR_LOCUS7389</name>
</gene>
<dbReference type="AlphaFoldDB" id="A0A7I8VTR1"/>
<dbReference type="InterPro" id="IPR038550">
    <property type="entry name" value="GPCR_3_9-Cys_sf"/>
</dbReference>
<keyword evidence="2" id="KW-1003">Cell membrane</keyword>
<evidence type="ECO:0000256" key="8">
    <source>
        <dbReference type="ARBA" id="ARBA00023180"/>
    </source>
</evidence>
<evidence type="ECO:0000256" key="4">
    <source>
        <dbReference type="ARBA" id="ARBA00022989"/>
    </source>
</evidence>
<keyword evidence="8" id="KW-0325">Glycoprotein</keyword>
<dbReference type="SUPFAM" id="SSF53822">
    <property type="entry name" value="Periplasmic binding protein-like I"/>
    <property type="match status" value="1"/>
</dbReference>
<dbReference type="Pfam" id="PF01094">
    <property type="entry name" value="ANF_receptor"/>
    <property type="match status" value="1"/>
</dbReference>
<keyword evidence="7" id="KW-0675">Receptor</keyword>
<protein>
    <submittedName>
        <fullName evidence="12">DgyrCDS7749</fullName>
    </submittedName>
</protein>
<dbReference type="PRINTS" id="PR00248">
    <property type="entry name" value="GPCRMGR"/>
</dbReference>
<evidence type="ECO:0000256" key="6">
    <source>
        <dbReference type="ARBA" id="ARBA00023136"/>
    </source>
</evidence>
<evidence type="ECO:0000256" key="9">
    <source>
        <dbReference type="ARBA" id="ARBA00023224"/>
    </source>
</evidence>
<proteinExistence type="predicted"/>
<dbReference type="InterPro" id="IPR017978">
    <property type="entry name" value="GPCR_3_C"/>
</dbReference>
<keyword evidence="5" id="KW-0297">G-protein coupled receptor</keyword>
<dbReference type="Gene3D" id="3.40.50.2300">
    <property type="match status" value="4"/>
</dbReference>
<feature type="transmembrane region" description="Helical" evidence="10">
    <location>
        <begin position="502"/>
        <end position="523"/>
    </location>
</feature>
<accession>A0A7I8VTR1</accession>
<dbReference type="PROSITE" id="PS50259">
    <property type="entry name" value="G_PROTEIN_RECEP_F3_4"/>
    <property type="match status" value="1"/>
</dbReference>
<dbReference type="Pfam" id="PF00003">
    <property type="entry name" value="7tm_3"/>
    <property type="match status" value="1"/>
</dbReference>
<comment type="caution">
    <text evidence="12">The sequence shown here is derived from an EMBL/GenBank/DDBJ whole genome shotgun (WGS) entry which is preliminary data.</text>
</comment>
<dbReference type="OrthoDB" id="425344at2759"/>
<feature type="transmembrane region" description="Helical" evidence="10">
    <location>
        <begin position="465"/>
        <end position="490"/>
    </location>
</feature>
<evidence type="ECO:0000313" key="12">
    <source>
        <dbReference type="EMBL" id="CAD5119104.1"/>
    </source>
</evidence>
<comment type="subcellular location">
    <subcellularLocation>
        <location evidence="1">Cell membrane</location>
        <topology evidence="1">Multi-pass membrane protein</topology>
    </subcellularLocation>
</comment>
<keyword evidence="3 10" id="KW-0812">Transmembrane</keyword>
<feature type="transmembrane region" description="Helical" evidence="10">
    <location>
        <begin position="535"/>
        <end position="556"/>
    </location>
</feature>
<keyword evidence="4 10" id="KW-1133">Transmembrane helix</keyword>
<sequence>MANCVYKNIEEINKNSTLLPNLTIGLNFIDTCGGSNAEVGKLSKIFTNNNSSSISNRYVGIIGGATSVRAIPAAGLASYFQMPFIGSYSTIDELSDKTRFEYFSRLVPPDNFITEAMAHFLKEKKWTYVQLLYSKVTQCENFAKNFLDEVQNSEICVANAQKISSYTLRAFQNVVKTIMKYKKAKVVVVCLTYFEAYHLLQELNKIIGKESFIFISNDIYDIIDKFKHLQQYSIRFRYRIGNYDTVQRCIHSTTPNEVRHVWMKKFWEHVGKYRYVFYNKYIDGTDLYARALNQLIEKYCPKAFYDKSLLNTCITGERVLFHIRNQNFQASSGIQYKFNNRGDPLAEYEITQFIMINNSWISEEIGSWKKDGDILTINTHFNIESVCSKPCLQTQIRVQQELHCCWLCKECRENEILVKNATECLKCPTFFWPVAYFDPFSLKDKETKTRCIEINDEYVEWSDSLSILLIILSGFGVSMNIFVIVMYRVYKEEKIIKASSRFLSGIILFGCSLGYVTVFFFLAKPSIVTCVINRIGFHMTICTIYSPLFVKTLRVYRIFRSGLKGKKHPSFFDHLETRLG</sequence>
<dbReference type="EMBL" id="CAJFCJ010000009">
    <property type="protein sequence ID" value="CAD5119104.1"/>
    <property type="molecule type" value="Genomic_DNA"/>
</dbReference>
<dbReference type="InterPro" id="IPR028082">
    <property type="entry name" value="Peripla_BP_I"/>
</dbReference>
<evidence type="ECO:0000256" key="3">
    <source>
        <dbReference type="ARBA" id="ARBA00022692"/>
    </source>
</evidence>
<dbReference type="PANTHER" id="PTHR24060">
    <property type="entry name" value="METABOTROPIC GLUTAMATE RECEPTOR"/>
    <property type="match status" value="1"/>
</dbReference>
<dbReference type="InterPro" id="IPR001828">
    <property type="entry name" value="ANF_lig-bd_rcpt"/>
</dbReference>
<evidence type="ECO:0000256" key="2">
    <source>
        <dbReference type="ARBA" id="ARBA00022475"/>
    </source>
</evidence>
<dbReference type="Proteomes" id="UP000549394">
    <property type="component" value="Unassembled WGS sequence"/>
</dbReference>
<evidence type="ECO:0000313" key="13">
    <source>
        <dbReference type="Proteomes" id="UP000549394"/>
    </source>
</evidence>
<dbReference type="GO" id="GO:0005886">
    <property type="term" value="C:plasma membrane"/>
    <property type="evidence" value="ECO:0007669"/>
    <property type="project" value="UniProtKB-SubCell"/>
</dbReference>
<name>A0A7I8VTR1_9ANNE</name>
<dbReference type="InterPro" id="IPR011500">
    <property type="entry name" value="GPCR_3_9-Cys_dom"/>
</dbReference>
<evidence type="ECO:0000259" key="11">
    <source>
        <dbReference type="PROSITE" id="PS50259"/>
    </source>
</evidence>
<evidence type="ECO:0000256" key="1">
    <source>
        <dbReference type="ARBA" id="ARBA00004651"/>
    </source>
</evidence>
<keyword evidence="13" id="KW-1185">Reference proteome</keyword>
<dbReference type="InterPro" id="IPR050726">
    <property type="entry name" value="mGluR"/>
</dbReference>
<dbReference type="GO" id="GO:0004930">
    <property type="term" value="F:G protein-coupled receptor activity"/>
    <property type="evidence" value="ECO:0007669"/>
    <property type="project" value="UniProtKB-KW"/>
</dbReference>
<evidence type="ECO:0000256" key="10">
    <source>
        <dbReference type="SAM" id="Phobius"/>
    </source>
</evidence>
<keyword evidence="9" id="KW-0807">Transducer</keyword>
<evidence type="ECO:0000256" key="5">
    <source>
        <dbReference type="ARBA" id="ARBA00023040"/>
    </source>
</evidence>
<reference evidence="12 13" key="1">
    <citation type="submission" date="2020-08" db="EMBL/GenBank/DDBJ databases">
        <authorList>
            <person name="Hejnol A."/>
        </authorList>
    </citation>
    <scope>NUCLEOTIDE SEQUENCE [LARGE SCALE GENOMIC DNA]</scope>
</reference>
<dbReference type="InterPro" id="IPR000337">
    <property type="entry name" value="GPCR_3"/>
</dbReference>
<keyword evidence="6 10" id="KW-0472">Membrane</keyword>
<organism evidence="12 13">
    <name type="scientific">Dimorphilus gyrociliatus</name>
    <dbReference type="NCBI Taxonomy" id="2664684"/>
    <lineage>
        <taxon>Eukaryota</taxon>
        <taxon>Metazoa</taxon>
        <taxon>Spiralia</taxon>
        <taxon>Lophotrochozoa</taxon>
        <taxon>Annelida</taxon>
        <taxon>Polychaeta</taxon>
        <taxon>Polychaeta incertae sedis</taxon>
        <taxon>Dinophilidae</taxon>
        <taxon>Dimorphilus</taxon>
    </lineage>
</organism>
<dbReference type="Gene3D" id="2.10.50.30">
    <property type="entry name" value="GPCR, family 3, nine cysteines domain"/>
    <property type="match status" value="1"/>
</dbReference>
<dbReference type="Pfam" id="PF07562">
    <property type="entry name" value="NCD3G"/>
    <property type="match status" value="1"/>
</dbReference>
<feature type="domain" description="G-protein coupled receptors family 3 profile" evidence="11">
    <location>
        <begin position="465"/>
        <end position="571"/>
    </location>
</feature>